<dbReference type="InterPro" id="IPR018060">
    <property type="entry name" value="HTH_AraC"/>
</dbReference>
<evidence type="ECO:0000256" key="3">
    <source>
        <dbReference type="ARBA" id="ARBA00023163"/>
    </source>
</evidence>
<dbReference type="PROSITE" id="PS01124">
    <property type="entry name" value="HTH_ARAC_FAMILY_2"/>
    <property type="match status" value="1"/>
</dbReference>
<sequence length="303" mass="35069">MFKLKPLQLTPVHQVNSLVEQSRGYNFDMCELNIYETRKRVMDFPLSFKGFTITSMLRGTKKVKFQDNKIRDYNPGNTIIAPSSEILNIDFPEASFKDPTQCSALTLDNTFVNRQIEEFNEAINDNAFINGWQTLDNSILLYNNEELVNIHKKISRIAHSTDPFKEIHIKMLLKEMILCVMKMQYVSVLKESAQQNTNNSPFSAIIYFIRQNIYRDISIDDLLQVADMSKSAFYRAFGAELGLSPYQLIIEERLKAAKKLLLEEQLSIKETAYSTGFSSANYFIRLFKKHEGMTPKQFVLNNH</sequence>
<evidence type="ECO:0000256" key="1">
    <source>
        <dbReference type="ARBA" id="ARBA00023015"/>
    </source>
</evidence>
<dbReference type="Gene3D" id="1.10.10.60">
    <property type="entry name" value="Homeodomain-like"/>
    <property type="match status" value="2"/>
</dbReference>
<accession>A0A3E1EYV0</accession>
<evidence type="ECO:0000256" key="2">
    <source>
        <dbReference type="ARBA" id="ARBA00023125"/>
    </source>
</evidence>
<dbReference type="SMART" id="SM00342">
    <property type="entry name" value="HTH_ARAC"/>
    <property type="match status" value="1"/>
</dbReference>
<comment type="caution">
    <text evidence="5">The sequence shown here is derived from an EMBL/GenBank/DDBJ whole genome shotgun (WGS) entry which is preliminary data.</text>
</comment>
<keyword evidence="6" id="KW-1185">Reference proteome</keyword>
<dbReference type="InterPro" id="IPR009057">
    <property type="entry name" value="Homeodomain-like_sf"/>
</dbReference>
<dbReference type="RefSeq" id="WP_116880573.1">
    <property type="nucleotide sequence ID" value="NZ_QURB01000003.1"/>
</dbReference>
<dbReference type="Pfam" id="PF06719">
    <property type="entry name" value="AraC_N"/>
    <property type="match status" value="1"/>
</dbReference>
<dbReference type="PROSITE" id="PS00041">
    <property type="entry name" value="HTH_ARAC_FAMILY_1"/>
    <property type="match status" value="1"/>
</dbReference>
<reference evidence="5 6" key="1">
    <citation type="submission" date="2018-08" db="EMBL/GenBank/DDBJ databases">
        <title>The draft genome squence of Brumimicrobium sp. N62.</title>
        <authorList>
            <person name="Du Z.-J."/>
            <person name="Luo H.-R."/>
        </authorList>
    </citation>
    <scope>NUCLEOTIDE SEQUENCE [LARGE SCALE GENOMIC DNA]</scope>
    <source>
        <strain evidence="5 6">N62</strain>
    </source>
</reference>
<dbReference type="InterPro" id="IPR018062">
    <property type="entry name" value="HTH_AraC-typ_CS"/>
</dbReference>
<proteinExistence type="predicted"/>
<keyword evidence="2" id="KW-0238">DNA-binding</keyword>
<name>A0A3E1EYV0_9FLAO</name>
<organism evidence="5 6">
    <name type="scientific">Brumimicrobium aurantiacum</name>
    <dbReference type="NCBI Taxonomy" id="1737063"/>
    <lineage>
        <taxon>Bacteria</taxon>
        <taxon>Pseudomonadati</taxon>
        <taxon>Bacteroidota</taxon>
        <taxon>Flavobacteriia</taxon>
        <taxon>Flavobacteriales</taxon>
        <taxon>Crocinitomicaceae</taxon>
        <taxon>Brumimicrobium</taxon>
    </lineage>
</organism>
<dbReference type="GO" id="GO:0043565">
    <property type="term" value="F:sequence-specific DNA binding"/>
    <property type="evidence" value="ECO:0007669"/>
    <property type="project" value="InterPro"/>
</dbReference>
<dbReference type="EMBL" id="QURB01000003">
    <property type="protein sequence ID" value="RFC54739.1"/>
    <property type="molecule type" value="Genomic_DNA"/>
</dbReference>
<keyword evidence="1" id="KW-0805">Transcription regulation</keyword>
<evidence type="ECO:0000259" key="4">
    <source>
        <dbReference type="PROSITE" id="PS01124"/>
    </source>
</evidence>
<gene>
    <name evidence="5" type="ORF">DXU93_07070</name>
</gene>
<keyword evidence="3" id="KW-0804">Transcription</keyword>
<dbReference type="PANTHER" id="PTHR43280:SF2">
    <property type="entry name" value="HTH-TYPE TRANSCRIPTIONAL REGULATOR EXSA"/>
    <property type="match status" value="1"/>
</dbReference>
<dbReference type="SUPFAM" id="SSF46689">
    <property type="entry name" value="Homeodomain-like"/>
    <property type="match status" value="2"/>
</dbReference>
<dbReference type="Proteomes" id="UP000257127">
    <property type="component" value="Unassembled WGS sequence"/>
</dbReference>
<dbReference type="PANTHER" id="PTHR43280">
    <property type="entry name" value="ARAC-FAMILY TRANSCRIPTIONAL REGULATOR"/>
    <property type="match status" value="1"/>
</dbReference>
<dbReference type="AlphaFoldDB" id="A0A3E1EYV0"/>
<evidence type="ECO:0000313" key="5">
    <source>
        <dbReference type="EMBL" id="RFC54739.1"/>
    </source>
</evidence>
<dbReference type="PRINTS" id="PR00032">
    <property type="entry name" value="HTHARAC"/>
</dbReference>
<protein>
    <submittedName>
        <fullName evidence="5">AraC family transcriptional regulator</fullName>
    </submittedName>
</protein>
<dbReference type="GO" id="GO:0003700">
    <property type="term" value="F:DNA-binding transcription factor activity"/>
    <property type="evidence" value="ECO:0007669"/>
    <property type="project" value="InterPro"/>
</dbReference>
<evidence type="ECO:0000313" key="6">
    <source>
        <dbReference type="Proteomes" id="UP000257127"/>
    </source>
</evidence>
<feature type="domain" description="HTH araC/xylS-type" evidence="4">
    <location>
        <begin position="203"/>
        <end position="301"/>
    </location>
</feature>
<dbReference type="OrthoDB" id="9779074at2"/>
<dbReference type="InterPro" id="IPR020449">
    <property type="entry name" value="Tscrpt_reg_AraC-type_HTH"/>
</dbReference>
<dbReference type="Pfam" id="PF12833">
    <property type="entry name" value="HTH_18"/>
    <property type="match status" value="1"/>
</dbReference>
<dbReference type="InterPro" id="IPR009594">
    <property type="entry name" value="Tscrpt_reg_HTH_AraC_N"/>
</dbReference>